<dbReference type="EMBL" id="CAJVPU010024523">
    <property type="protein sequence ID" value="CAG8692706.1"/>
    <property type="molecule type" value="Genomic_DNA"/>
</dbReference>
<feature type="non-terminal residue" evidence="1">
    <location>
        <position position="1"/>
    </location>
</feature>
<protein>
    <submittedName>
        <fullName evidence="1">12873_t:CDS:1</fullName>
    </submittedName>
</protein>
<name>A0ACA9P696_9GLOM</name>
<evidence type="ECO:0000313" key="1">
    <source>
        <dbReference type="EMBL" id="CAG8692706.1"/>
    </source>
</evidence>
<organism evidence="1 2">
    <name type="scientific">Dentiscutata heterogama</name>
    <dbReference type="NCBI Taxonomy" id="1316150"/>
    <lineage>
        <taxon>Eukaryota</taxon>
        <taxon>Fungi</taxon>
        <taxon>Fungi incertae sedis</taxon>
        <taxon>Mucoromycota</taxon>
        <taxon>Glomeromycotina</taxon>
        <taxon>Glomeromycetes</taxon>
        <taxon>Diversisporales</taxon>
        <taxon>Gigasporaceae</taxon>
        <taxon>Dentiscutata</taxon>
    </lineage>
</organism>
<sequence length="187" mass="21058">LVSTRTSGSSSARKNVGHPPRPPNCFFLLKNAIMLAFRAGGRRFTMPYICKVASLVWEKAPEDVRSKYCELSKEALKLHASKFPNYKFRPKKRQVFKAYNPHKREGSLDIPKMAPAPSSSSTTLLSPPLTPPILNFPIPEYFCFSAFPAAGPREYTADIGFHSSVNGATDKIQELYLNLENQWVFKF</sequence>
<dbReference type="Proteomes" id="UP000789702">
    <property type="component" value="Unassembled WGS sequence"/>
</dbReference>
<keyword evidence="2" id="KW-1185">Reference proteome</keyword>
<accession>A0ACA9P696</accession>
<proteinExistence type="predicted"/>
<comment type="caution">
    <text evidence="1">The sequence shown here is derived from an EMBL/GenBank/DDBJ whole genome shotgun (WGS) entry which is preliminary data.</text>
</comment>
<gene>
    <name evidence="1" type="ORF">DHETER_LOCUS11337</name>
</gene>
<reference evidence="1" key="1">
    <citation type="submission" date="2021-06" db="EMBL/GenBank/DDBJ databases">
        <authorList>
            <person name="Kallberg Y."/>
            <person name="Tangrot J."/>
            <person name="Rosling A."/>
        </authorList>
    </citation>
    <scope>NUCLEOTIDE SEQUENCE</scope>
    <source>
        <strain evidence="1">IL203A</strain>
    </source>
</reference>
<evidence type="ECO:0000313" key="2">
    <source>
        <dbReference type="Proteomes" id="UP000789702"/>
    </source>
</evidence>